<accession>A0A133N819</accession>
<dbReference type="InterPro" id="IPR007404">
    <property type="entry name" value="YdjM-like"/>
</dbReference>
<gene>
    <name evidence="2" type="ORF">HMPREF3222_01352</name>
</gene>
<organism evidence="2 3">
    <name type="scientific">Clostridium perfringens</name>
    <dbReference type="NCBI Taxonomy" id="1502"/>
    <lineage>
        <taxon>Bacteria</taxon>
        <taxon>Bacillati</taxon>
        <taxon>Bacillota</taxon>
        <taxon>Clostridia</taxon>
        <taxon>Eubacteriales</taxon>
        <taxon>Clostridiaceae</taxon>
        <taxon>Clostridium</taxon>
    </lineage>
</organism>
<feature type="transmembrane region" description="Helical" evidence="1">
    <location>
        <begin position="89"/>
        <end position="108"/>
    </location>
</feature>
<dbReference type="PANTHER" id="PTHR35531:SF1">
    <property type="entry name" value="INNER MEMBRANE PROTEIN YBCI-RELATED"/>
    <property type="match status" value="1"/>
</dbReference>
<feature type="transmembrane region" description="Helical" evidence="1">
    <location>
        <begin position="20"/>
        <end position="38"/>
    </location>
</feature>
<feature type="transmembrane region" description="Helical" evidence="1">
    <location>
        <begin position="114"/>
        <end position="134"/>
    </location>
</feature>
<protein>
    <submittedName>
        <fullName evidence="2">Putative membrane-bound metal-dependent hydrolase</fullName>
    </submittedName>
</protein>
<dbReference type="PANTHER" id="PTHR35531">
    <property type="entry name" value="INNER MEMBRANE PROTEIN YBCI-RELATED"/>
    <property type="match status" value="1"/>
</dbReference>
<evidence type="ECO:0000313" key="3">
    <source>
        <dbReference type="Proteomes" id="UP000070646"/>
    </source>
</evidence>
<proteinExistence type="predicted"/>
<keyword evidence="2" id="KW-0378">Hydrolase</keyword>
<keyword evidence="1" id="KW-0812">Transmembrane</keyword>
<evidence type="ECO:0000256" key="1">
    <source>
        <dbReference type="SAM" id="Phobius"/>
    </source>
</evidence>
<dbReference type="PATRIC" id="fig|1502.174.peg.1367"/>
<dbReference type="GO" id="GO:0016787">
    <property type="term" value="F:hydrolase activity"/>
    <property type="evidence" value="ECO:0007669"/>
    <property type="project" value="UniProtKB-KW"/>
</dbReference>
<feature type="transmembrane region" description="Helical" evidence="1">
    <location>
        <begin position="44"/>
        <end position="63"/>
    </location>
</feature>
<dbReference type="Proteomes" id="UP000070646">
    <property type="component" value="Unassembled WGS sequence"/>
</dbReference>
<dbReference type="Pfam" id="PF04307">
    <property type="entry name" value="YdjM"/>
    <property type="match status" value="1"/>
</dbReference>
<feature type="transmembrane region" description="Helical" evidence="1">
    <location>
        <begin position="173"/>
        <end position="199"/>
    </location>
</feature>
<name>A0A133N819_CLOPF</name>
<sequence>MIIIFKGDFMTKETHSTGGVCISLIMLNTILSLFLFPYDIAYKILLIALFFHFSYIGSLFPDIDQRKSSISQMYPFLSKHIGSKCRHRGFTHSLLCLSLIVLTLYIILNISNFNIIFLIISIGFTSGYISHLILDFLTSEGIELFYPWKTNFKIAKIKTGSKTEKIINKILKIFNFLLILYNITLILSDILGINILNFINKSTLF</sequence>
<keyword evidence="1" id="KW-1133">Transmembrane helix</keyword>
<evidence type="ECO:0000313" key="2">
    <source>
        <dbReference type="EMBL" id="KXA12414.1"/>
    </source>
</evidence>
<keyword evidence="1" id="KW-0472">Membrane</keyword>
<reference evidence="2 3" key="1">
    <citation type="submission" date="2016-01" db="EMBL/GenBank/DDBJ databases">
        <authorList>
            <person name="Oliw E.H."/>
        </authorList>
    </citation>
    <scope>NUCLEOTIDE SEQUENCE [LARGE SCALE GENOMIC DNA]</scope>
    <source>
        <strain evidence="2 3">MJR7757A</strain>
    </source>
</reference>
<dbReference type="AlphaFoldDB" id="A0A133N819"/>
<comment type="caution">
    <text evidence="2">The sequence shown here is derived from an EMBL/GenBank/DDBJ whole genome shotgun (WGS) entry which is preliminary data.</text>
</comment>
<dbReference type="EMBL" id="LRPU01000066">
    <property type="protein sequence ID" value="KXA12414.1"/>
    <property type="molecule type" value="Genomic_DNA"/>
</dbReference>